<feature type="transmembrane region" description="Helical" evidence="6">
    <location>
        <begin position="6"/>
        <end position="27"/>
    </location>
</feature>
<dbReference type="GO" id="GO:0015658">
    <property type="term" value="F:branched-chain amino acid transmembrane transporter activity"/>
    <property type="evidence" value="ECO:0007669"/>
    <property type="project" value="InterPro"/>
</dbReference>
<name>A0A1H1J9K8_9BURK</name>
<reference evidence="8" key="1">
    <citation type="submission" date="2016-10" db="EMBL/GenBank/DDBJ databases">
        <authorList>
            <person name="Varghese N."/>
            <person name="Submissions S."/>
        </authorList>
    </citation>
    <scope>NUCLEOTIDE SEQUENCE [LARGE SCALE GENOMIC DNA]</scope>
    <source>
        <strain evidence="8">DUS833</strain>
    </source>
</reference>
<dbReference type="InterPro" id="IPR001851">
    <property type="entry name" value="ABC_transp_permease"/>
</dbReference>
<dbReference type="RefSeq" id="WP_090806783.1">
    <property type="nucleotide sequence ID" value="NZ_FNKX01000002.1"/>
</dbReference>
<evidence type="ECO:0000256" key="6">
    <source>
        <dbReference type="SAM" id="Phobius"/>
    </source>
</evidence>
<dbReference type="AlphaFoldDB" id="A0A1H1J9K8"/>
<dbReference type="GO" id="GO:0005886">
    <property type="term" value="C:plasma membrane"/>
    <property type="evidence" value="ECO:0007669"/>
    <property type="project" value="UniProtKB-SubCell"/>
</dbReference>
<feature type="transmembrane region" description="Helical" evidence="6">
    <location>
        <begin position="34"/>
        <end position="53"/>
    </location>
</feature>
<evidence type="ECO:0000256" key="4">
    <source>
        <dbReference type="ARBA" id="ARBA00022989"/>
    </source>
</evidence>
<dbReference type="Pfam" id="PF02653">
    <property type="entry name" value="BPD_transp_2"/>
    <property type="match status" value="1"/>
</dbReference>
<dbReference type="CDD" id="cd06581">
    <property type="entry name" value="TM_PBP1_LivM_like"/>
    <property type="match status" value="1"/>
</dbReference>
<feature type="transmembrane region" description="Helical" evidence="6">
    <location>
        <begin position="137"/>
        <end position="160"/>
    </location>
</feature>
<dbReference type="Proteomes" id="UP000199365">
    <property type="component" value="Unassembled WGS sequence"/>
</dbReference>
<evidence type="ECO:0000313" key="8">
    <source>
        <dbReference type="Proteomes" id="UP000199365"/>
    </source>
</evidence>
<proteinExistence type="predicted"/>
<keyword evidence="5 6" id="KW-0472">Membrane</keyword>
<dbReference type="PANTHER" id="PTHR30482:SF10">
    <property type="entry name" value="HIGH-AFFINITY BRANCHED-CHAIN AMINO ACID TRANSPORT PROTEIN BRAE"/>
    <property type="match status" value="1"/>
</dbReference>
<feature type="transmembrane region" description="Helical" evidence="6">
    <location>
        <begin position="98"/>
        <end position="117"/>
    </location>
</feature>
<evidence type="ECO:0000256" key="1">
    <source>
        <dbReference type="ARBA" id="ARBA00004651"/>
    </source>
</evidence>
<feature type="transmembrane region" description="Helical" evidence="6">
    <location>
        <begin position="249"/>
        <end position="271"/>
    </location>
</feature>
<evidence type="ECO:0000313" key="7">
    <source>
        <dbReference type="EMBL" id="SDR46306.1"/>
    </source>
</evidence>
<feature type="transmembrane region" description="Helical" evidence="6">
    <location>
        <begin position="226"/>
        <end position="242"/>
    </location>
</feature>
<protein>
    <submittedName>
        <fullName evidence="7">Amino acid/amide ABC transporter membrane protein 2, HAAT family</fullName>
    </submittedName>
</protein>
<organism evidence="7 8">
    <name type="scientific">Paraburkholderia tuberum</name>
    <dbReference type="NCBI Taxonomy" id="157910"/>
    <lineage>
        <taxon>Bacteria</taxon>
        <taxon>Pseudomonadati</taxon>
        <taxon>Pseudomonadota</taxon>
        <taxon>Betaproteobacteria</taxon>
        <taxon>Burkholderiales</taxon>
        <taxon>Burkholderiaceae</taxon>
        <taxon>Paraburkholderia</taxon>
    </lineage>
</organism>
<feature type="transmembrane region" description="Helical" evidence="6">
    <location>
        <begin position="200"/>
        <end position="220"/>
    </location>
</feature>
<keyword evidence="2" id="KW-1003">Cell membrane</keyword>
<accession>A0A1H1J9K8</accession>
<dbReference type="STRING" id="157910.SAMN05445850_4383"/>
<evidence type="ECO:0000256" key="3">
    <source>
        <dbReference type="ARBA" id="ARBA00022692"/>
    </source>
</evidence>
<evidence type="ECO:0000256" key="5">
    <source>
        <dbReference type="ARBA" id="ARBA00023136"/>
    </source>
</evidence>
<keyword evidence="4 6" id="KW-1133">Transmembrane helix</keyword>
<dbReference type="EMBL" id="FNKX01000002">
    <property type="protein sequence ID" value="SDR46306.1"/>
    <property type="molecule type" value="Genomic_DNA"/>
</dbReference>
<gene>
    <name evidence="7" type="ORF">SAMN05445850_4383</name>
</gene>
<sequence length="321" mass="33916">MSGMISYLVFFLIQASIFAVVCLGLNLQWGYTGLFNIGISGFFLMGAYAFAILCGPPYDTHLGGFGLPYVVGLAGALCAAAVVGFIVGIPTLRLREDYLAIVTIGIGSILQLISLNASSLTGGSRGASSIPRLLPGLFQSVLGVNLLMLGFMAVLVLIIYRALEAMVRSPWGRVLKAIREDDTAASSLGKNPFLFRLQSFVIGSALMGLGGALYASFIGFISPEDFLPVFTFQIWTMLIVGGSGNNKGAILGAVLMWAVWTLSGSAAQAALPVHLQVKGGAAQVMLIGLVLMLTLIFRPRGLVGEEATVSREAHVLPRKPE</sequence>
<keyword evidence="8" id="KW-1185">Reference proteome</keyword>
<dbReference type="InterPro" id="IPR043428">
    <property type="entry name" value="LivM-like"/>
</dbReference>
<feature type="transmembrane region" description="Helical" evidence="6">
    <location>
        <begin position="65"/>
        <end position="86"/>
    </location>
</feature>
<evidence type="ECO:0000256" key="2">
    <source>
        <dbReference type="ARBA" id="ARBA00022475"/>
    </source>
</evidence>
<keyword evidence="3 6" id="KW-0812">Transmembrane</keyword>
<comment type="subcellular location">
    <subcellularLocation>
        <location evidence="1">Cell membrane</location>
        <topology evidence="1">Multi-pass membrane protein</topology>
    </subcellularLocation>
</comment>
<dbReference type="PANTHER" id="PTHR30482">
    <property type="entry name" value="HIGH-AFFINITY BRANCHED-CHAIN AMINO ACID TRANSPORT SYSTEM PERMEASE"/>
    <property type="match status" value="1"/>
</dbReference>
<feature type="transmembrane region" description="Helical" evidence="6">
    <location>
        <begin position="277"/>
        <end position="297"/>
    </location>
</feature>